<sequence>MLPLIVVEEFISSFKFWNQGIHDGMFYRNDFYVSLQQLPLADRLQAYRQATQESNKGFKVCITVSKTHYTIWVELRSQLA</sequence>
<accession>A0A1U7J822</accession>
<protein>
    <submittedName>
        <fullName evidence="1">Uncharacterized protein</fullName>
    </submittedName>
</protein>
<dbReference type="RefSeq" id="WP_073607537.1">
    <property type="nucleotide sequence ID" value="NZ_MRCG01000003.1"/>
</dbReference>
<gene>
    <name evidence="1" type="ORF">NIES30_06160</name>
</gene>
<evidence type="ECO:0000313" key="2">
    <source>
        <dbReference type="Proteomes" id="UP000185557"/>
    </source>
</evidence>
<proteinExistence type="predicted"/>
<dbReference type="OrthoDB" id="532683at2"/>
<reference evidence="1 2" key="1">
    <citation type="submission" date="2016-11" db="EMBL/GenBank/DDBJ databases">
        <title>Draft Genome Sequences of Nine Cyanobacterial Strains from Diverse Habitats.</title>
        <authorList>
            <person name="Zhu T."/>
            <person name="Hou S."/>
            <person name="Lu X."/>
            <person name="Hess W.R."/>
        </authorList>
    </citation>
    <scope>NUCLEOTIDE SEQUENCE [LARGE SCALE GENOMIC DNA]</scope>
    <source>
        <strain evidence="1 2">NIES-30</strain>
    </source>
</reference>
<organism evidence="1 2">
    <name type="scientific">Phormidium tenue NIES-30</name>
    <dbReference type="NCBI Taxonomy" id="549789"/>
    <lineage>
        <taxon>Bacteria</taxon>
        <taxon>Bacillati</taxon>
        <taxon>Cyanobacteriota</taxon>
        <taxon>Cyanophyceae</taxon>
        <taxon>Oscillatoriophycideae</taxon>
        <taxon>Oscillatoriales</taxon>
        <taxon>Oscillatoriaceae</taxon>
        <taxon>Phormidium</taxon>
    </lineage>
</organism>
<dbReference type="EMBL" id="MRCG01000003">
    <property type="protein sequence ID" value="OKH49430.1"/>
    <property type="molecule type" value="Genomic_DNA"/>
</dbReference>
<comment type="caution">
    <text evidence="1">The sequence shown here is derived from an EMBL/GenBank/DDBJ whole genome shotgun (WGS) entry which is preliminary data.</text>
</comment>
<evidence type="ECO:0000313" key="1">
    <source>
        <dbReference type="EMBL" id="OKH49430.1"/>
    </source>
</evidence>
<keyword evidence="2" id="KW-1185">Reference proteome</keyword>
<name>A0A1U7J822_9CYAN</name>
<dbReference type="STRING" id="549789.NIES30_06160"/>
<dbReference type="AlphaFoldDB" id="A0A1U7J822"/>
<dbReference type="Proteomes" id="UP000185557">
    <property type="component" value="Unassembled WGS sequence"/>
</dbReference>